<keyword evidence="3" id="KW-1003">Cell membrane</keyword>
<feature type="transmembrane region" description="Helical" evidence="7">
    <location>
        <begin position="95"/>
        <end position="116"/>
    </location>
</feature>
<organism evidence="9 10">
    <name type="scientific">Paenibacillus soyae</name>
    <dbReference type="NCBI Taxonomy" id="2969249"/>
    <lineage>
        <taxon>Bacteria</taxon>
        <taxon>Bacillati</taxon>
        <taxon>Bacillota</taxon>
        <taxon>Bacilli</taxon>
        <taxon>Bacillales</taxon>
        <taxon>Paenibacillaceae</taxon>
        <taxon>Paenibacillus</taxon>
    </lineage>
</organism>
<gene>
    <name evidence="9" type="ORF">NQZ67_10120</name>
</gene>
<dbReference type="Gene3D" id="1.10.3720.10">
    <property type="entry name" value="MetI-like"/>
    <property type="match status" value="1"/>
</dbReference>
<dbReference type="CDD" id="cd06261">
    <property type="entry name" value="TM_PBP2"/>
    <property type="match status" value="1"/>
</dbReference>
<dbReference type="InterPro" id="IPR000515">
    <property type="entry name" value="MetI-like"/>
</dbReference>
<dbReference type="InterPro" id="IPR051393">
    <property type="entry name" value="ABC_transporter_permease"/>
</dbReference>
<dbReference type="GO" id="GO:0055085">
    <property type="term" value="P:transmembrane transport"/>
    <property type="evidence" value="ECO:0007669"/>
    <property type="project" value="InterPro"/>
</dbReference>
<dbReference type="EMBL" id="JANIPJ010000006">
    <property type="protein sequence ID" value="MCR2804236.1"/>
    <property type="molecule type" value="Genomic_DNA"/>
</dbReference>
<feature type="transmembrane region" description="Helical" evidence="7">
    <location>
        <begin position="34"/>
        <end position="60"/>
    </location>
</feature>
<keyword evidence="4 7" id="KW-0812">Transmembrane</keyword>
<keyword evidence="5 7" id="KW-1133">Transmembrane helix</keyword>
<keyword evidence="6 7" id="KW-0472">Membrane</keyword>
<comment type="subcellular location">
    <subcellularLocation>
        <location evidence="1">Cell membrane</location>
        <topology evidence="1">Multi-pass membrane protein</topology>
    </subcellularLocation>
</comment>
<dbReference type="Proteomes" id="UP001141950">
    <property type="component" value="Unassembled WGS sequence"/>
</dbReference>
<keyword evidence="2" id="KW-0813">Transport</keyword>
<evidence type="ECO:0000256" key="1">
    <source>
        <dbReference type="ARBA" id="ARBA00004651"/>
    </source>
</evidence>
<dbReference type="PANTHER" id="PTHR30193:SF37">
    <property type="entry name" value="INNER MEMBRANE ABC TRANSPORTER PERMEASE PROTEIN YCJO"/>
    <property type="match status" value="1"/>
</dbReference>
<sequence length="316" mass="36062">MQSKVNMRTSRKPVARTRGETSIANVWRKHKEKYLLLLPFSVIFVVFTVIPVITSIVISFTSFNMLELPTFVGFGNYINLIVNDDVFLIAVKNTLFFALITGPISYIMCFVFSWLINELTPKVRAVMTLVFYAPSISGNAYLIWKLIFSSDMYGYSNAWLMKLGFISEPILWFDKKEYVFPILILVQLWLSLGVSFLAFIAGLQNVDRTLYEAGQIDGIRNRWQELWFITLPSMKPQLLFGAVMQITSSLSVSQISIELAGFPSVEYAGHTILTHLHDYGFIRYEMGYASAIATILFFIMVFTNIIVQKALRRVGV</sequence>
<evidence type="ECO:0000256" key="6">
    <source>
        <dbReference type="ARBA" id="ARBA00023136"/>
    </source>
</evidence>
<dbReference type="RefSeq" id="WP_257445117.1">
    <property type="nucleotide sequence ID" value="NZ_JANIPJ010000006.1"/>
</dbReference>
<dbReference type="PANTHER" id="PTHR30193">
    <property type="entry name" value="ABC TRANSPORTER PERMEASE PROTEIN"/>
    <property type="match status" value="1"/>
</dbReference>
<evidence type="ECO:0000313" key="9">
    <source>
        <dbReference type="EMBL" id="MCR2804236.1"/>
    </source>
</evidence>
<keyword evidence="10" id="KW-1185">Reference proteome</keyword>
<comment type="caution">
    <text evidence="9">The sequence shown here is derived from an EMBL/GenBank/DDBJ whole genome shotgun (WGS) entry which is preliminary data.</text>
</comment>
<feature type="domain" description="ABC transmembrane type-1" evidence="8">
    <location>
        <begin position="91"/>
        <end position="307"/>
    </location>
</feature>
<evidence type="ECO:0000256" key="4">
    <source>
        <dbReference type="ARBA" id="ARBA00022692"/>
    </source>
</evidence>
<feature type="transmembrane region" description="Helical" evidence="7">
    <location>
        <begin position="286"/>
        <end position="307"/>
    </location>
</feature>
<name>A0A9X2MP35_9BACL</name>
<dbReference type="SUPFAM" id="SSF161098">
    <property type="entry name" value="MetI-like"/>
    <property type="match status" value="1"/>
</dbReference>
<dbReference type="AlphaFoldDB" id="A0A9X2MP35"/>
<evidence type="ECO:0000256" key="2">
    <source>
        <dbReference type="ARBA" id="ARBA00022448"/>
    </source>
</evidence>
<evidence type="ECO:0000313" key="10">
    <source>
        <dbReference type="Proteomes" id="UP001141950"/>
    </source>
</evidence>
<accession>A0A9X2MP35</accession>
<evidence type="ECO:0000256" key="5">
    <source>
        <dbReference type="ARBA" id="ARBA00022989"/>
    </source>
</evidence>
<reference evidence="9" key="1">
    <citation type="submission" date="2022-08" db="EMBL/GenBank/DDBJ databases">
        <title>The genomic sequence of strain Paenibacillus sp. SCIV0701.</title>
        <authorList>
            <person name="Zhao H."/>
        </authorList>
    </citation>
    <scope>NUCLEOTIDE SEQUENCE</scope>
    <source>
        <strain evidence="9">SCIV0701</strain>
    </source>
</reference>
<dbReference type="InterPro" id="IPR035906">
    <property type="entry name" value="MetI-like_sf"/>
</dbReference>
<evidence type="ECO:0000256" key="3">
    <source>
        <dbReference type="ARBA" id="ARBA00022475"/>
    </source>
</evidence>
<proteinExistence type="predicted"/>
<protein>
    <submittedName>
        <fullName evidence="9">Sugar ABC transporter permease</fullName>
    </submittedName>
</protein>
<feature type="transmembrane region" description="Helical" evidence="7">
    <location>
        <begin position="178"/>
        <end position="201"/>
    </location>
</feature>
<dbReference type="PROSITE" id="PS50928">
    <property type="entry name" value="ABC_TM1"/>
    <property type="match status" value="1"/>
</dbReference>
<dbReference type="GO" id="GO:0005886">
    <property type="term" value="C:plasma membrane"/>
    <property type="evidence" value="ECO:0007669"/>
    <property type="project" value="UniProtKB-SubCell"/>
</dbReference>
<evidence type="ECO:0000259" key="8">
    <source>
        <dbReference type="PROSITE" id="PS50928"/>
    </source>
</evidence>
<feature type="transmembrane region" description="Helical" evidence="7">
    <location>
        <begin position="123"/>
        <end position="144"/>
    </location>
</feature>
<evidence type="ECO:0000256" key="7">
    <source>
        <dbReference type="SAM" id="Phobius"/>
    </source>
</evidence>